<accession>A0A433DMI2</accession>
<organism evidence="2 3">
    <name type="scientific">Jimgerdemannia flammicorona</name>
    <dbReference type="NCBI Taxonomy" id="994334"/>
    <lineage>
        <taxon>Eukaryota</taxon>
        <taxon>Fungi</taxon>
        <taxon>Fungi incertae sedis</taxon>
        <taxon>Mucoromycota</taxon>
        <taxon>Mucoromycotina</taxon>
        <taxon>Endogonomycetes</taxon>
        <taxon>Endogonales</taxon>
        <taxon>Endogonaceae</taxon>
        <taxon>Jimgerdemannia</taxon>
    </lineage>
</organism>
<gene>
    <name evidence="2" type="ORF">BC936DRAFT_142276</name>
</gene>
<dbReference type="InterPro" id="IPR003741">
    <property type="entry name" value="LUD_dom"/>
</dbReference>
<dbReference type="PANTHER" id="PTHR36179:SF2">
    <property type="entry name" value="LUD DOMAIN-CONTAINING PROTEIN"/>
    <property type="match status" value="1"/>
</dbReference>
<sequence length="347" mass="38435">MIVYYVVRIFIVTCIDQKVGEVEQVLGCFWEVRANWQNYVIQRSMTNALGAFVKDQSSGALPDCLTRPGNGRTSLALCHSRPICRETRFGNRTGIKFTTFHTHLHHTTCPSTSNAMAYQNNYPEETLAALLKSDDVLKTKGVAEQWNKLADQATIDKTVAALKAKNHLVTVVENREQAFSAVKAAIPAGASVSNGHSTTLEEIGFITYLKEATEYNNFTAKMLKEEDPAKAGEIKRQGYSADYFLSSVTAVTEDGKFAVADLSGTRVSGFLPAKNVIIVAGTNKIVKDSDAAWKRTVEFALDVESARVRLHYKVPASQINNYLLVESGFAWAPPRYHIILIKEQLSY</sequence>
<dbReference type="OrthoDB" id="15060at2759"/>
<evidence type="ECO:0000313" key="3">
    <source>
        <dbReference type="Proteomes" id="UP000268093"/>
    </source>
</evidence>
<dbReference type="Proteomes" id="UP000268093">
    <property type="component" value="Unassembled WGS sequence"/>
</dbReference>
<comment type="caution">
    <text evidence="2">The sequence shown here is derived from an EMBL/GenBank/DDBJ whole genome shotgun (WGS) entry which is preliminary data.</text>
</comment>
<dbReference type="Pfam" id="PF02589">
    <property type="entry name" value="LUD_dom"/>
    <property type="match status" value="1"/>
</dbReference>
<feature type="domain" description="LUD" evidence="1">
    <location>
        <begin position="155"/>
        <end position="341"/>
    </location>
</feature>
<evidence type="ECO:0000259" key="1">
    <source>
        <dbReference type="Pfam" id="PF02589"/>
    </source>
</evidence>
<dbReference type="AlphaFoldDB" id="A0A433DMI2"/>
<protein>
    <recommendedName>
        <fullName evidence="1">LUD domain-containing protein</fullName>
    </recommendedName>
</protein>
<dbReference type="PANTHER" id="PTHR36179">
    <property type="entry name" value="LUD_DOM DOMAIN-CONTAINING PROTEIN"/>
    <property type="match status" value="1"/>
</dbReference>
<dbReference type="EMBL" id="RBNI01000222">
    <property type="protein sequence ID" value="RUP52059.1"/>
    <property type="molecule type" value="Genomic_DNA"/>
</dbReference>
<proteinExistence type="predicted"/>
<keyword evidence="3" id="KW-1185">Reference proteome</keyword>
<reference evidence="2 3" key="1">
    <citation type="journal article" date="2018" name="New Phytol.">
        <title>Phylogenomics of Endogonaceae and evolution of mycorrhizas within Mucoromycota.</title>
        <authorList>
            <person name="Chang Y."/>
            <person name="Desiro A."/>
            <person name="Na H."/>
            <person name="Sandor L."/>
            <person name="Lipzen A."/>
            <person name="Clum A."/>
            <person name="Barry K."/>
            <person name="Grigoriev I.V."/>
            <person name="Martin F.M."/>
            <person name="Stajich J.E."/>
            <person name="Smith M.E."/>
            <person name="Bonito G."/>
            <person name="Spatafora J.W."/>
        </authorList>
    </citation>
    <scope>NUCLEOTIDE SEQUENCE [LARGE SCALE GENOMIC DNA]</scope>
    <source>
        <strain evidence="2 3">GMNB39</strain>
    </source>
</reference>
<evidence type="ECO:0000313" key="2">
    <source>
        <dbReference type="EMBL" id="RUP52059.1"/>
    </source>
</evidence>
<name>A0A433DMI2_9FUNG</name>